<dbReference type="InterPro" id="IPR004511">
    <property type="entry name" value="PAPS/APS_Rdtase"/>
</dbReference>
<comment type="subcellular location">
    <subcellularLocation>
        <location evidence="4">Cytoplasm</location>
    </subcellularLocation>
</comment>
<comment type="cofactor">
    <cofactor evidence="4">
        <name>[4Fe-4S] cluster</name>
        <dbReference type="ChEBI" id="CHEBI:49883"/>
    </cofactor>
    <text evidence="4">Binds 1 [4Fe-4S] cluster per subunit.</text>
</comment>
<comment type="catalytic activity">
    <reaction evidence="4">
        <text>[thioredoxin]-disulfide + sulfite + AMP + 2 H(+) = adenosine 5'-phosphosulfate + [thioredoxin]-dithiol</text>
        <dbReference type="Rhea" id="RHEA:21976"/>
        <dbReference type="Rhea" id="RHEA-COMP:10698"/>
        <dbReference type="Rhea" id="RHEA-COMP:10700"/>
        <dbReference type="ChEBI" id="CHEBI:15378"/>
        <dbReference type="ChEBI" id="CHEBI:17359"/>
        <dbReference type="ChEBI" id="CHEBI:29950"/>
        <dbReference type="ChEBI" id="CHEBI:50058"/>
        <dbReference type="ChEBI" id="CHEBI:58243"/>
        <dbReference type="ChEBI" id="CHEBI:456215"/>
        <dbReference type="EC" id="1.8.4.10"/>
    </reaction>
</comment>
<feature type="domain" description="Phosphoadenosine phosphosulphate reductase" evidence="5">
    <location>
        <begin position="35"/>
        <end position="206"/>
    </location>
</feature>
<dbReference type="SUPFAM" id="SSF52402">
    <property type="entry name" value="Adenine nucleotide alpha hydrolases-like"/>
    <property type="match status" value="1"/>
</dbReference>
<dbReference type="NCBIfam" id="TIGR00434">
    <property type="entry name" value="cysH"/>
    <property type="match status" value="1"/>
</dbReference>
<keyword evidence="4" id="KW-0408">Iron</keyword>
<dbReference type="RefSeq" id="WP_200674110.1">
    <property type="nucleotide sequence ID" value="NZ_JAACYA010000002.1"/>
</dbReference>
<feature type="binding site" evidence="4">
    <location>
        <position position="114"/>
    </location>
    <ligand>
        <name>[4Fe-4S] cluster</name>
        <dbReference type="ChEBI" id="CHEBI:49883"/>
    </ligand>
</feature>
<evidence type="ECO:0000256" key="1">
    <source>
        <dbReference type="ARBA" id="ARBA00009732"/>
    </source>
</evidence>
<keyword evidence="7" id="KW-1185">Reference proteome</keyword>
<evidence type="ECO:0000256" key="3">
    <source>
        <dbReference type="ARBA" id="ARBA00024327"/>
    </source>
</evidence>
<evidence type="ECO:0000313" key="6">
    <source>
        <dbReference type="EMBL" id="MBK3332694.1"/>
    </source>
</evidence>
<proteinExistence type="inferred from homology"/>
<accession>A0ABS1GIE7</accession>
<dbReference type="PIRSF" id="PIRSF000857">
    <property type="entry name" value="PAPS_reductase"/>
    <property type="match status" value="1"/>
</dbReference>
<feature type="binding site" evidence="4">
    <location>
        <position position="200"/>
    </location>
    <ligand>
        <name>[4Fe-4S] cluster</name>
        <dbReference type="ChEBI" id="CHEBI:49883"/>
    </ligand>
</feature>
<dbReference type="EC" id="1.8.4.10" evidence="4"/>
<comment type="similarity">
    <text evidence="1 4">Belongs to the PAPS reductase family. CysH subfamily.</text>
</comment>
<protein>
    <recommendedName>
        <fullName evidence="4">Adenosine 5'-phosphosulfate reductase</fullName>
        <shortName evidence="4">APS reductase</shortName>
        <ecNumber evidence="4">1.8.4.10</ecNumber>
    </recommendedName>
    <alternativeName>
        <fullName evidence="4">5'-adenylylsulfate reductase</fullName>
    </alternativeName>
    <alternativeName>
        <fullName evidence="4">Thioredoxin-dependent 5'-adenylylsulfate reductase</fullName>
    </alternativeName>
</protein>
<dbReference type="PANTHER" id="PTHR46509:SF1">
    <property type="entry name" value="PHOSPHOADENOSINE PHOSPHOSULFATE REDUCTASE"/>
    <property type="match status" value="1"/>
</dbReference>
<feature type="binding site" evidence="4">
    <location>
        <position position="203"/>
    </location>
    <ligand>
        <name>[4Fe-4S] cluster</name>
        <dbReference type="ChEBI" id="CHEBI:49883"/>
    </ligand>
</feature>
<dbReference type="Gene3D" id="3.40.50.620">
    <property type="entry name" value="HUPs"/>
    <property type="match status" value="1"/>
</dbReference>
<keyword evidence="2 4" id="KW-0560">Oxidoreductase</keyword>
<dbReference type="InterPro" id="IPR002500">
    <property type="entry name" value="PAPS_reduct_dom"/>
</dbReference>
<dbReference type="EMBL" id="JAACYA010000002">
    <property type="protein sequence ID" value="MBK3332694.1"/>
    <property type="molecule type" value="Genomic_DNA"/>
</dbReference>
<dbReference type="NCBIfam" id="NF002537">
    <property type="entry name" value="PRK02090.1"/>
    <property type="match status" value="1"/>
</dbReference>
<dbReference type="GO" id="GO:0004604">
    <property type="term" value="F:phosphoadenylyl-sulfate reductase (thioredoxin) activity"/>
    <property type="evidence" value="ECO:0007669"/>
    <property type="project" value="UniProtKB-EC"/>
</dbReference>
<dbReference type="Proteomes" id="UP000772812">
    <property type="component" value="Unassembled WGS sequence"/>
</dbReference>
<feature type="active site" description="Nucleophile; cysteine thiosulfonate intermediate" evidence="4">
    <location>
        <position position="226"/>
    </location>
</feature>
<sequence length="235" mass="27704">MFTKEFVKERSDYFENLPAQELLKWVYENFSNVGFTSSFSADDVSIIHMIKGIKPDALIIFIDTDYHFLETYQLVERIKREWNINLKVIKPQITVEQQINLYGEKLYEKDPDKCCQIRKVEPLKRVLEELDVWITGMRRDQSPTRANIGKVEIHKLPSGREILKVNPIADWKRKDVWNYVYQHNLPYNPLYDRNYLSIGCAPCTRPVEEGEDERAGRWAGKGKLECGLHTFTEKE</sequence>
<evidence type="ECO:0000313" key="7">
    <source>
        <dbReference type="Proteomes" id="UP000772812"/>
    </source>
</evidence>
<keyword evidence="4" id="KW-0479">Metal-binding</keyword>
<reference evidence="6 7" key="1">
    <citation type="journal article" date="2021" name="Syst. Appl. Microbiol.">
        <title>Persephonella atlantica sp. nov.: How to adapt to physico-chemical gradients in high temperature hydrothermal habitats.</title>
        <authorList>
            <person name="Francois D.X."/>
            <person name="Godfroy A."/>
            <person name="Mathien C."/>
            <person name="Aube J."/>
            <person name="Cathalot C."/>
            <person name="Lesongeur F."/>
            <person name="L'Haridon S."/>
            <person name="Philippon X."/>
            <person name="Roussel E.G."/>
        </authorList>
    </citation>
    <scope>NUCLEOTIDE SEQUENCE [LARGE SCALE GENOMIC DNA]</scope>
    <source>
        <strain evidence="6 7">MO1340</strain>
    </source>
</reference>
<dbReference type="Pfam" id="PF01507">
    <property type="entry name" value="PAPS_reduct"/>
    <property type="match status" value="1"/>
</dbReference>
<feature type="binding site" evidence="4">
    <location>
        <position position="115"/>
    </location>
    <ligand>
        <name>[4Fe-4S] cluster</name>
        <dbReference type="ChEBI" id="CHEBI:49883"/>
    </ligand>
</feature>
<keyword evidence="4" id="KW-0411">Iron-sulfur</keyword>
<organism evidence="6 7">
    <name type="scientific">Persephonella atlantica</name>
    <dbReference type="NCBI Taxonomy" id="2699429"/>
    <lineage>
        <taxon>Bacteria</taxon>
        <taxon>Pseudomonadati</taxon>
        <taxon>Aquificota</taxon>
        <taxon>Aquificia</taxon>
        <taxon>Aquificales</taxon>
        <taxon>Hydrogenothermaceae</taxon>
        <taxon>Persephonella</taxon>
    </lineage>
</organism>
<evidence type="ECO:0000256" key="2">
    <source>
        <dbReference type="ARBA" id="ARBA00023002"/>
    </source>
</evidence>
<name>A0ABS1GIE7_9AQUI</name>
<comment type="pathway">
    <text evidence="3 4">Sulfur metabolism; hydrogen sulfide biosynthesis; sulfite from sulfate.</text>
</comment>
<dbReference type="InterPro" id="IPR014729">
    <property type="entry name" value="Rossmann-like_a/b/a_fold"/>
</dbReference>
<gene>
    <name evidence="4" type="primary">cysH</name>
    <name evidence="6" type="ORF">GWK41_06400</name>
</gene>
<comment type="function">
    <text evidence="4">Catalyzes the formation of sulfite from adenosine 5'-phosphosulfate (APS) using thioredoxin as an electron donor.</text>
</comment>
<dbReference type="PANTHER" id="PTHR46509">
    <property type="entry name" value="PHOSPHOADENOSINE PHOSPHOSULFATE REDUCTASE"/>
    <property type="match status" value="1"/>
</dbReference>
<dbReference type="HAMAP" id="MF_00063">
    <property type="entry name" value="CysH"/>
    <property type="match status" value="1"/>
</dbReference>
<keyword evidence="4" id="KW-0963">Cytoplasm</keyword>
<comment type="caution">
    <text evidence="6">The sequence shown here is derived from an EMBL/GenBank/DDBJ whole genome shotgun (WGS) entry which is preliminary data.</text>
</comment>
<dbReference type="CDD" id="cd23945">
    <property type="entry name" value="PAPS_reductase"/>
    <property type="match status" value="1"/>
</dbReference>
<evidence type="ECO:0000259" key="5">
    <source>
        <dbReference type="Pfam" id="PF01507"/>
    </source>
</evidence>
<evidence type="ECO:0000256" key="4">
    <source>
        <dbReference type="HAMAP-Rule" id="MF_00063"/>
    </source>
</evidence>